<dbReference type="RefSeq" id="WP_278126696.1">
    <property type="nucleotide sequence ID" value="NZ_BAAARB010000007.1"/>
</dbReference>
<comment type="caution">
    <text evidence="1">The sequence shown here is derived from an EMBL/GenBank/DDBJ whole genome shotgun (WGS) entry which is preliminary data.</text>
</comment>
<protein>
    <submittedName>
        <fullName evidence="1">Uncharacterized protein</fullName>
    </submittedName>
</protein>
<dbReference type="Proteomes" id="UP001501170">
    <property type="component" value="Unassembled WGS sequence"/>
</dbReference>
<proteinExistence type="predicted"/>
<sequence length="56" mass="6068">MNSTIDNNTTTITSIAGRAGLDPKQTVWFQIDDATGFYVTVEEFLAVARSQQMAAA</sequence>
<reference evidence="1 2" key="1">
    <citation type="journal article" date="2019" name="Int. J. Syst. Evol. Microbiol.">
        <title>The Global Catalogue of Microorganisms (GCM) 10K type strain sequencing project: providing services to taxonomists for standard genome sequencing and annotation.</title>
        <authorList>
            <consortium name="The Broad Institute Genomics Platform"/>
            <consortium name="The Broad Institute Genome Sequencing Center for Infectious Disease"/>
            <person name="Wu L."/>
            <person name="Ma J."/>
        </authorList>
    </citation>
    <scope>NUCLEOTIDE SEQUENCE [LARGE SCALE GENOMIC DNA]</scope>
    <source>
        <strain evidence="1 2">JCM 16227</strain>
    </source>
</reference>
<keyword evidence="2" id="KW-1185">Reference proteome</keyword>
<gene>
    <name evidence="1" type="ORF">GCM10009855_17880</name>
</gene>
<dbReference type="EMBL" id="BAAARB010000007">
    <property type="protein sequence ID" value="GAA2378476.1"/>
    <property type="molecule type" value="Genomic_DNA"/>
</dbReference>
<name>A0ABN3HH18_9ACTN</name>
<organism evidence="1 2">
    <name type="scientific">Gordonia cholesterolivorans</name>
    <dbReference type="NCBI Taxonomy" id="559625"/>
    <lineage>
        <taxon>Bacteria</taxon>
        <taxon>Bacillati</taxon>
        <taxon>Actinomycetota</taxon>
        <taxon>Actinomycetes</taxon>
        <taxon>Mycobacteriales</taxon>
        <taxon>Gordoniaceae</taxon>
        <taxon>Gordonia</taxon>
    </lineage>
</organism>
<evidence type="ECO:0000313" key="1">
    <source>
        <dbReference type="EMBL" id="GAA2378476.1"/>
    </source>
</evidence>
<evidence type="ECO:0000313" key="2">
    <source>
        <dbReference type="Proteomes" id="UP001501170"/>
    </source>
</evidence>
<accession>A0ABN3HH18</accession>